<feature type="domain" description="Pyrrolo-quinoline quinone repeat" evidence="2">
    <location>
        <begin position="359"/>
        <end position="488"/>
    </location>
</feature>
<dbReference type="Pfam" id="PF13360">
    <property type="entry name" value="PQQ_2"/>
    <property type="match status" value="2"/>
</dbReference>
<feature type="domain" description="Pyrrolo-quinoline quinone repeat" evidence="2">
    <location>
        <begin position="221"/>
        <end position="340"/>
    </location>
</feature>
<evidence type="ECO:0000313" key="4">
    <source>
        <dbReference type="Proteomes" id="UP000307749"/>
    </source>
</evidence>
<dbReference type="PANTHER" id="PTHR34512:SF30">
    <property type="entry name" value="OUTER MEMBRANE PROTEIN ASSEMBLY FACTOR BAMB"/>
    <property type="match status" value="1"/>
</dbReference>
<dbReference type="SUPFAM" id="SSF50998">
    <property type="entry name" value="Quinoprotein alcohol dehydrogenase-like"/>
    <property type="match status" value="3"/>
</dbReference>
<dbReference type="AlphaFoldDB" id="A0A4S3KDG2"/>
<dbReference type="GO" id="GO:0016787">
    <property type="term" value="F:hydrolase activity"/>
    <property type="evidence" value="ECO:0007669"/>
    <property type="project" value="UniProtKB-KW"/>
</dbReference>
<evidence type="ECO:0000256" key="1">
    <source>
        <dbReference type="SAM" id="SignalP"/>
    </source>
</evidence>
<accession>A0A4S3KDG2</accession>
<feature type="signal peptide" evidence="1">
    <location>
        <begin position="1"/>
        <end position="28"/>
    </location>
</feature>
<gene>
    <name evidence="3" type="ORF">B1806_15880</name>
</gene>
<dbReference type="RefSeq" id="WP_081128350.1">
    <property type="nucleotide sequence ID" value="NZ_LDOS01000002.1"/>
</dbReference>
<comment type="caution">
    <text evidence="3">The sequence shown here is derived from an EMBL/GenBank/DDBJ whole genome shotgun (WGS) entry which is preliminary data.</text>
</comment>
<organism evidence="3 4">
    <name type="scientific">Metallibacterium scheffleri</name>
    <dbReference type="NCBI Taxonomy" id="993689"/>
    <lineage>
        <taxon>Bacteria</taxon>
        <taxon>Pseudomonadati</taxon>
        <taxon>Pseudomonadota</taxon>
        <taxon>Gammaproteobacteria</taxon>
        <taxon>Lysobacterales</taxon>
        <taxon>Rhodanobacteraceae</taxon>
        <taxon>Metallibacterium</taxon>
    </lineage>
</organism>
<feature type="chain" id="PRO_5020974471" evidence="1">
    <location>
        <begin position="29"/>
        <end position="506"/>
    </location>
</feature>
<evidence type="ECO:0000259" key="2">
    <source>
        <dbReference type="Pfam" id="PF13360"/>
    </source>
</evidence>
<dbReference type="PANTHER" id="PTHR34512">
    <property type="entry name" value="CELL SURFACE PROTEIN"/>
    <property type="match status" value="1"/>
</dbReference>
<proteinExistence type="predicted"/>
<dbReference type="InterPro" id="IPR002372">
    <property type="entry name" value="PQQ_rpt_dom"/>
</dbReference>
<dbReference type="InterPro" id="IPR011047">
    <property type="entry name" value="Quinoprotein_ADH-like_sf"/>
</dbReference>
<keyword evidence="3" id="KW-0378">Hydrolase</keyword>
<dbReference type="Proteomes" id="UP000307749">
    <property type="component" value="Unassembled WGS sequence"/>
</dbReference>
<dbReference type="Gene3D" id="2.130.10.10">
    <property type="entry name" value="YVTN repeat-like/Quinoprotein amine dehydrogenase"/>
    <property type="match status" value="2"/>
</dbReference>
<protein>
    <submittedName>
        <fullName evidence="3">Tetrathionate hydrolase</fullName>
    </submittedName>
</protein>
<dbReference type="Gene3D" id="2.40.10.480">
    <property type="match status" value="1"/>
</dbReference>
<sequence>MNRSPRLRPLVCALLPALCCLGSTAAVAGTRVPMLPPGNALNPQSPFATLYLPENLPSAADASVGPSAWTHAYGSPQHNAAFPLPASAPLWARAGVHWNFPEARAWPLSDDKPFGAGVYGIKEALPVQTQFYGNALGVSVVGGVVFAESDDMFAYAINAHTGKLIWRSSPVGNTLMGNPLVVGDKVYLSAGNVGFNFANVMRFKNNPASAGRGVNISYNGIYAMDRKTGALDWYFPTRGDAMPTPAYDAGRLFITTGNGSAVCIDATNGALIWRNHLGGIANMSSPAVADGRVYVAMSVKPFLYALDARTGKVLWRGTIPGAANTGMGDVSPAVSDGIVVQDAVANPMDIAGKPTLETLVRAFDASTGKVLWTYDMGRGHKVPAFKGGVPMIHDGVVYVGSPVTSAYVALNLKTGKPYWRWPVPNAGAAGAGRGAPTYYAGTLYVATGPNLYALNPKTGRELHSVHVGGRFGIVNPTIVGGTIYLGNSWDWVNAVPLREVNPAAHP</sequence>
<dbReference type="STRING" id="993689.GCA_002077135_02608"/>
<dbReference type="InterPro" id="IPR015943">
    <property type="entry name" value="WD40/YVTN_repeat-like_dom_sf"/>
</dbReference>
<evidence type="ECO:0000313" key="3">
    <source>
        <dbReference type="EMBL" id="THD06533.1"/>
    </source>
</evidence>
<keyword evidence="4" id="KW-1185">Reference proteome</keyword>
<name>A0A4S3KDG2_9GAMM</name>
<dbReference type="SMART" id="SM00564">
    <property type="entry name" value="PQQ"/>
    <property type="match status" value="7"/>
</dbReference>
<keyword evidence="1" id="KW-0732">Signal</keyword>
<dbReference type="InterPro" id="IPR018391">
    <property type="entry name" value="PQQ_b-propeller_rpt"/>
</dbReference>
<dbReference type="EMBL" id="MWQO01000077">
    <property type="protein sequence ID" value="THD06533.1"/>
    <property type="molecule type" value="Genomic_DNA"/>
</dbReference>
<reference evidence="3 4" key="1">
    <citation type="submission" date="2017-02" db="EMBL/GenBank/DDBJ databases">
        <title>Whole genome sequencing of Metallibacterium scheffleri DSM 24874 (T).</title>
        <authorList>
            <person name="Kumar S."/>
            <person name="Patil P."/>
            <person name="Patil P.B."/>
        </authorList>
    </citation>
    <scope>NUCLEOTIDE SEQUENCE [LARGE SCALE GENOMIC DNA]</scope>
    <source>
        <strain evidence="3 4">DSM 24874</strain>
    </source>
</reference>